<evidence type="ECO:0000313" key="4">
    <source>
        <dbReference type="Proteomes" id="UP000093281"/>
    </source>
</evidence>
<dbReference type="HAMAP" id="MF_04144">
    <property type="entry name" value="TERL_LAMBDA"/>
    <property type="match status" value="1"/>
</dbReference>
<dbReference type="RefSeq" id="WP_066185482.1">
    <property type="nucleotide sequence ID" value="NZ_LCUJ01000002.1"/>
</dbReference>
<dbReference type="OrthoDB" id="5181253at2"/>
<dbReference type="InterPro" id="IPR046454">
    <property type="entry name" value="GpA_endonuclease"/>
</dbReference>
<accession>A0A1C0B7F7</accession>
<dbReference type="GO" id="GO:0005524">
    <property type="term" value="F:ATP binding"/>
    <property type="evidence" value="ECO:0007669"/>
    <property type="project" value="InterPro"/>
</dbReference>
<dbReference type="Pfam" id="PF05876">
    <property type="entry name" value="GpA_ATPase"/>
    <property type="match status" value="1"/>
</dbReference>
<protein>
    <submittedName>
        <fullName evidence="3">Phage terminase large subunit (GpA)</fullName>
    </submittedName>
</protein>
<feature type="domain" description="Phage terminase large subunit GpA ATPase" evidence="1">
    <location>
        <begin position="42"/>
        <end position="286"/>
    </location>
</feature>
<dbReference type="InterPro" id="IPR046453">
    <property type="entry name" value="GpA_ATPase"/>
</dbReference>
<comment type="caution">
    <text evidence="3">The sequence shown here is derived from an EMBL/GenBank/DDBJ whole genome shotgun (WGS) entry which is preliminary data.</text>
</comment>
<evidence type="ECO:0000313" key="3">
    <source>
        <dbReference type="EMBL" id="OCL99536.1"/>
    </source>
</evidence>
<dbReference type="GO" id="GO:0016887">
    <property type="term" value="F:ATP hydrolysis activity"/>
    <property type="evidence" value="ECO:0007669"/>
    <property type="project" value="InterPro"/>
</dbReference>
<feature type="domain" description="Terminase large subunit GpA endonuclease" evidence="2">
    <location>
        <begin position="302"/>
        <end position="579"/>
    </location>
</feature>
<dbReference type="Proteomes" id="UP000093281">
    <property type="component" value="Unassembled WGS sequence"/>
</dbReference>
<dbReference type="AlphaFoldDB" id="A0A1C0B7F7"/>
<name>A0A1C0B7F7_9BACT</name>
<reference evidence="4" key="1">
    <citation type="submission" date="2015-05" db="EMBL/GenBank/DDBJ databases">
        <authorList>
            <person name="Rovetto F."/>
            <person name="Cocolin L."/>
            <person name="Illeghems K."/>
            <person name="Van Nieuwerburgh F."/>
            <person name="Houf K."/>
        </authorList>
    </citation>
    <scope>NUCLEOTIDE SEQUENCE [LARGE SCALE GENOMIC DNA]</scope>
    <source>
        <strain evidence="4">DU22</strain>
    </source>
</reference>
<dbReference type="EMBL" id="LCUJ01000002">
    <property type="protein sequence ID" value="OCL99536.1"/>
    <property type="molecule type" value="Genomic_DNA"/>
</dbReference>
<dbReference type="GO" id="GO:0004519">
    <property type="term" value="F:endonuclease activity"/>
    <property type="evidence" value="ECO:0007669"/>
    <property type="project" value="InterPro"/>
</dbReference>
<evidence type="ECO:0000259" key="1">
    <source>
        <dbReference type="Pfam" id="PF05876"/>
    </source>
</evidence>
<dbReference type="PATRIC" id="fig|544718.51.peg.566"/>
<dbReference type="Pfam" id="PF20454">
    <property type="entry name" value="GpA_nuclease"/>
    <property type="match status" value="1"/>
</dbReference>
<sequence length="626" mass="71814">MSANININSELLKYLKEGFEPDPIMTVSEWADAYRVLPSESSSEPGQYRTERMPYLEEIAYELSPQSPTSEITVIKGTQLGFTELGNNMLFCYADLYPCPMLQILPTESAVRTHSSSKLWASIKVTPRLNNLFRARKTKDGSSITSLLFRGGSIALGWSNSAATFASMSRRIVINDDVDRWADEIEGGDPLDLAKNRAEAFPNNKKIYNNSSPGKKHNSKILPKYESSSQGLYTMKCPHCSEDVVFERADFKFSYDLEYRLTSDVVFVCSNNGCIIEEYQKYEMMKKENGARYVHKFPEREHKGYRVPSYYSPFAKWNEIFQSFLDARAEQKQKKISVKMAGWVNTKDANVWEEKIEKLDVKEFLNRHEDYAADVPSGAYILTAGVDTQDDRLECEVVGWGKYGESWSIAKYILDGDPKFPRVWQKLDNILESSYKHESGIDMKILGMGVDSGGHRTDYVYSYCKTRVEQNVFCMKGDNSVETPILKSGISKNKDGSLRLYMIGVNSAKDVVYGQLTTKEVGPGYMHYPKKPEYDEEHFKQLTGEAKDKTTGRWKKFRARNEALDLRVYAMATLRILENQYYPNGMDWDDIELGFNARVEEELNTVKKVEKEIVEHNSFSDWRDDY</sequence>
<gene>
    <name evidence="3" type="ORF">AAX29_00577</name>
</gene>
<evidence type="ECO:0000259" key="2">
    <source>
        <dbReference type="Pfam" id="PF20454"/>
    </source>
</evidence>
<proteinExistence type="inferred from homology"/>
<dbReference type="InterPro" id="IPR008866">
    <property type="entry name" value="Phage_lambda_GpA-like"/>
</dbReference>
<organism evidence="3 4">
    <name type="scientific">Aliarcobacter thereius</name>
    <dbReference type="NCBI Taxonomy" id="544718"/>
    <lineage>
        <taxon>Bacteria</taxon>
        <taxon>Pseudomonadati</taxon>
        <taxon>Campylobacterota</taxon>
        <taxon>Epsilonproteobacteria</taxon>
        <taxon>Campylobacterales</taxon>
        <taxon>Arcobacteraceae</taxon>
        <taxon>Aliarcobacter</taxon>
    </lineage>
</organism>